<evidence type="ECO:0000259" key="2">
    <source>
        <dbReference type="Pfam" id="PF03949"/>
    </source>
</evidence>
<feature type="non-terminal residue" evidence="3">
    <location>
        <position position="1"/>
    </location>
</feature>
<dbReference type="AlphaFoldDB" id="A0A382XWX1"/>
<evidence type="ECO:0000313" key="3">
    <source>
        <dbReference type="EMBL" id="SVD75155.1"/>
    </source>
</evidence>
<dbReference type="GO" id="GO:0051287">
    <property type="term" value="F:NAD binding"/>
    <property type="evidence" value="ECO:0007669"/>
    <property type="project" value="InterPro"/>
</dbReference>
<protein>
    <recommendedName>
        <fullName evidence="2">Malic enzyme NAD-binding domain-containing protein</fullName>
    </recommendedName>
</protein>
<dbReference type="InterPro" id="IPR036291">
    <property type="entry name" value="NAD(P)-bd_dom_sf"/>
</dbReference>
<name>A0A382XWX1_9ZZZZ</name>
<dbReference type="InterPro" id="IPR012302">
    <property type="entry name" value="Malic_NAD-bd"/>
</dbReference>
<dbReference type="EMBL" id="UINC01170887">
    <property type="protein sequence ID" value="SVD75155.1"/>
    <property type="molecule type" value="Genomic_DNA"/>
</dbReference>
<dbReference type="SUPFAM" id="SSF51735">
    <property type="entry name" value="NAD(P)-binding Rossmann-fold domains"/>
    <property type="match status" value="1"/>
</dbReference>
<dbReference type="Gene3D" id="3.40.50.720">
    <property type="entry name" value="NAD(P)-binding Rossmann-like Domain"/>
    <property type="match status" value="1"/>
</dbReference>
<evidence type="ECO:0000256" key="1">
    <source>
        <dbReference type="ARBA" id="ARBA00023002"/>
    </source>
</evidence>
<accession>A0A382XWX1</accession>
<sequence length="81" mass="8295">EALAAGAAFAADGKSVNNALAFPGLFKAALTVESQEITSSMKIAAAAAISRHADRGEIVPSVFHPDVHDSVVQAVTSLFET</sequence>
<dbReference type="Pfam" id="PF03949">
    <property type="entry name" value="Malic_M"/>
    <property type="match status" value="1"/>
</dbReference>
<reference evidence="3" key="1">
    <citation type="submission" date="2018-05" db="EMBL/GenBank/DDBJ databases">
        <authorList>
            <person name="Lanie J.A."/>
            <person name="Ng W.-L."/>
            <person name="Kazmierczak K.M."/>
            <person name="Andrzejewski T.M."/>
            <person name="Davidsen T.M."/>
            <person name="Wayne K.J."/>
            <person name="Tettelin H."/>
            <person name="Glass J.I."/>
            <person name="Rusch D."/>
            <person name="Podicherti R."/>
            <person name="Tsui H.-C.T."/>
            <person name="Winkler M.E."/>
        </authorList>
    </citation>
    <scope>NUCLEOTIDE SEQUENCE</scope>
</reference>
<dbReference type="PANTHER" id="PTHR43237:SF4">
    <property type="entry name" value="NADP-DEPENDENT MALIC ENZYME"/>
    <property type="match status" value="1"/>
</dbReference>
<gene>
    <name evidence="3" type="ORF">METZ01_LOCUS428009</name>
</gene>
<keyword evidence="1" id="KW-0560">Oxidoreductase</keyword>
<proteinExistence type="predicted"/>
<dbReference type="InterPro" id="IPR051674">
    <property type="entry name" value="Malate_Decarboxylase"/>
</dbReference>
<dbReference type="GO" id="GO:0016491">
    <property type="term" value="F:oxidoreductase activity"/>
    <property type="evidence" value="ECO:0007669"/>
    <property type="project" value="UniProtKB-KW"/>
</dbReference>
<feature type="domain" description="Malic enzyme NAD-binding" evidence="2">
    <location>
        <begin position="16"/>
        <end position="69"/>
    </location>
</feature>
<organism evidence="3">
    <name type="scientific">marine metagenome</name>
    <dbReference type="NCBI Taxonomy" id="408172"/>
    <lineage>
        <taxon>unclassified sequences</taxon>
        <taxon>metagenomes</taxon>
        <taxon>ecological metagenomes</taxon>
    </lineage>
</organism>
<dbReference type="PANTHER" id="PTHR43237">
    <property type="entry name" value="NADP-DEPENDENT MALIC ENZYME"/>
    <property type="match status" value="1"/>
</dbReference>